<dbReference type="EMBL" id="NIOF01000004">
    <property type="protein sequence ID" value="OWQ90710.1"/>
    <property type="molecule type" value="Genomic_DNA"/>
</dbReference>
<keyword evidence="10" id="KW-1185">Reference proteome</keyword>
<gene>
    <name evidence="9" type="ORF">CDN99_11030</name>
</gene>
<dbReference type="FunFam" id="3.40.190.10:FF:000050">
    <property type="entry name" value="Sulfonate ABC transporter substrate-binding protein"/>
    <property type="match status" value="1"/>
</dbReference>
<comment type="caution">
    <text evidence="9">The sequence shown here is derived from an EMBL/GenBank/DDBJ whole genome shotgun (WGS) entry which is preliminary data.</text>
</comment>
<evidence type="ECO:0000256" key="1">
    <source>
        <dbReference type="ARBA" id="ARBA00010742"/>
    </source>
</evidence>
<organism evidence="9 10">
    <name type="scientific">Roseateles aquatilis</name>
    <dbReference type="NCBI Taxonomy" id="431061"/>
    <lineage>
        <taxon>Bacteria</taxon>
        <taxon>Pseudomonadati</taxon>
        <taxon>Pseudomonadota</taxon>
        <taxon>Betaproteobacteria</taxon>
        <taxon>Burkholderiales</taxon>
        <taxon>Sphaerotilaceae</taxon>
        <taxon>Roseateles</taxon>
    </lineage>
</organism>
<feature type="compositionally biased region" description="Low complexity" evidence="6">
    <location>
        <begin position="10"/>
        <end position="22"/>
    </location>
</feature>
<dbReference type="Proteomes" id="UP000197468">
    <property type="component" value="Unassembled WGS sequence"/>
</dbReference>
<feature type="domain" description="Solute-binding protein family 3/N-terminal" evidence="8">
    <location>
        <begin position="134"/>
        <end position="350"/>
    </location>
</feature>
<dbReference type="NCBIfam" id="NF008588">
    <property type="entry name" value="PRK11553.1"/>
    <property type="match status" value="1"/>
</dbReference>
<evidence type="ECO:0000256" key="2">
    <source>
        <dbReference type="ARBA" id="ARBA00022448"/>
    </source>
</evidence>
<feature type="region of interest" description="Disordered" evidence="6">
    <location>
        <begin position="53"/>
        <end position="83"/>
    </location>
</feature>
<dbReference type="InterPro" id="IPR001638">
    <property type="entry name" value="Solute-binding_3/MltF_N"/>
</dbReference>
<reference evidence="9 10" key="1">
    <citation type="journal article" date="2008" name="Int. J. Syst. Evol. Microbiol.">
        <title>Description of Roseateles aquatilis sp. nov. and Roseateles terrae sp. nov., in the class Betaproteobacteria, and emended description of the genus Roseateles.</title>
        <authorList>
            <person name="Gomila M."/>
            <person name="Bowien B."/>
            <person name="Falsen E."/>
            <person name="Moore E.R."/>
            <person name="Lalucat J."/>
        </authorList>
    </citation>
    <scope>NUCLEOTIDE SEQUENCE [LARGE SCALE GENOMIC DNA]</scope>
    <source>
        <strain evidence="9 10">CCUG 48205</strain>
    </source>
</reference>
<evidence type="ECO:0000256" key="7">
    <source>
        <dbReference type="SAM" id="Phobius"/>
    </source>
</evidence>
<keyword evidence="7" id="KW-0812">Transmembrane</keyword>
<dbReference type="SMART" id="SM00062">
    <property type="entry name" value="PBPb"/>
    <property type="match status" value="1"/>
</dbReference>
<dbReference type="PANTHER" id="PTHR30024">
    <property type="entry name" value="ALIPHATIC SULFONATES-BINDING PROTEIN-RELATED"/>
    <property type="match status" value="1"/>
</dbReference>
<proteinExistence type="inferred from homology"/>
<dbReference type="SUPFAM" id="SSF53850">
    <property type="entry name" value="Periplasmic binding protein-like II"/>
    <property type="match status" value="1"/>
</dbReference>
<evidence type="ECO:0000313" key="9">
    <source>
        <dbReference type="EMBL" id="OWQ90710.1"/>
    </source>
</evidence>
<dbReference type="InterPro" id="IPR010067">
    <property type="entry name" value="ABC_SsuA_sub-bd"/>
</dbReference>
<dbReference type="OrthoDB" id="286202at2"/>
<feature type="compositionally biased region" description="Polar residues" evidence="6">
    <location>
        <begin position="67"/>
        <end position="76"/>
    </location>
</feature>
<keyword evidence="2" id="KW-0813">Transport</keyword>
<dbReference type="Gene3D" id="3.40.190.10">
    <property type="entry name" value="Periplasmic binding protein-like II"/>
    <property type="match status" value="2"/>
</dbReference>
<evidence type="ECO:0000256" key="6">
    <source>
        <dbReference type="SAM" id="MobiDB-lite"/>
    </source>
</evidence>
<feature type="region of interest" description="Disordered" evidence="6">
    <location>
        <begin position="1"/>
        <end position="30"/>
    </location>
</feature>
<dbReference type="GO" id="GO:0016020">
    <property type="term" value="C:membrane"/>
    <property type="evidence" value="ECO:0007669"/>
    <property type="project" value="InterPro"/>
</dbReference>
<comment type="function">
    <text evidence="4">Part of a binding-protein-dependent transport system for aliphatic sulfonates. Putative binding protein.</text>
</comment>
<dbReference type="NCBIfam" id="TIGR01728">
    <property type="entry name" value="SsuA_fam"/>
    <property type="match status" value="1"/>
</dbReference>
<sequence>MPLTRRSPRTRTVSTASARTSPGACPPARRKCWSACRVPSRPCVPRWSSEVRANPAPASIPAPPEFSPNSTQHQPDSNPPPAPARVTFEGSPTVNFRLQRRHSLAIAAAALTFLSGACGLIGAARAQTPAAPTEIRIGFQKYGTLTVLKAKGDLEKRLAPLGVTVKWNEFPAGPQLLEGLNVGSIDFGTVGEAPPIFAQAAGADFVYVANQPPAPAAEALVVPKDSTIRTLADLKGKKVALNKGSNVHYLLVKLLEKQGLKYGDIQVVYLPPADARAAFERGAVDAWVIWDPFLAAAERQLGVRVLADGKGVVANHQFYLAARAYADKHPQVVQAIVDELARLDRWSEGNTKAVATLLAPQIGLDLATTELAAGRFSYGIQPITPAIAAEQQKIADAFHELKLIPKPIRIADALPKSVRTAAR</sequence>
<comment type="similarity">
    <text evidence="1">Belongs to the bacterial solute-binding protein SsuA/TauA family.</text>
</comment>
<keyword evidence="3" id="KW-0732">Signal</keyword>
<name>A0A246JDR1_9BURK</name>
<evidence type="ECO:0000256" key="5">
    <source>
        <dbReference type="ARBA" id="ARBA00070228"/>
    </source>
</evidence>
<evidence type="ECO:0000256" key="4">
    <source>
        <dbReference type="ARBA" id="ARBA00055538"/>
    </source>
</evidence>
<keyword evidence="7" id="KW-0472">Membrane</keyword>
<dbReference type="CDD" id="cd13557">
    <property type="entry name" value="PBP2_SsuA"/>
    <property type="match status" value="1"/>
</dbReference>
<dbReference type="GO" id="GO:0042626">
    <property type="term" value="F:ATPase-coupled transmembrane transporter activity"/>
    <property type="evidence" value="ECO:0007669"/>
    <property type="project" value="InterPro"/>
</dbReference>
<protein>
    <recommendedName>
        <fullName evidence="5">Putative aliphatic sulfonates-binding protein</fullName>
    </recommendedName>
</protein>
<dbReference type="AlphaFoldDB" id="A0A246JDR1"/>
<evidence type="ECO:0000259" key="8">
    <source>
        <dbReference type="SMART" id="SM00062"/>
    </source>
</evidence>
<evidence type="ECO:0000313" key="10">
    <source>
        <dbReference type="Proteomes" id="UP000197468"/>
    </source>
</evidence>
<feature type="transmembrane region" description="Helical" evidence="7">
    <location>
        <begin position="104"/>
        <end position="124"/>
    </location>
</feature>
<accession>A0A246JDR1</accession>
<dbReference type="PANTHER" id="PTHR30024:SF42">
    <property type="entry name" value="ALIPHATIC SULFONATES-BINDING PROTEIN-RELATED"/>
    <property type="match status" value="1"/>
</dbReference>
<evidence type="ECO:0000256" key="3">
    <source>
        <dbReference type="ARBA" id="ARBA00022729"/>
    </source>
</evidence>
<keyword evidence="7" id="KW-1133">Transmembrane helix</keyword>
<dbReference type="Pfam" id="PF13379">
    <property type="entry name" value="NMT1_2"/>
    <property type="match status" value="1"/>
</dbReference>